<keyword evidence="3" id="KW-1185">Reference proteome</keyword>
<dbReference type="PROSITE" id="PS51197">
    <property type="entry name" value="HTH_RRF2_2"/>
    <property type="match status" value="1"/>
</dbReference>
<organism evidence="2 3">
    <name type="scientific">Citreimonas salinaria</name>
    <dbReference type="NCBI Taxonomy" id="321339"/>
    <lineage>
        <taxon>Bacteria</taxon>
        <taxon>Pseudomonadati</taxon>
        <taxon>Pseudomonadota</taxon>
        <taxon>Alphaproteobacteria</taxon>
        <taxon>Rhodobacterales</taxon>
        <taxon>Roseobacteraceae</taxon>
        <taxon>Citreimonas</taxon>
    </lineage>
</organism>
<proteinExistence type="predicted"/>
<dbReference type="NCBIfam" id="TIGR00738">
    <property type="entry name" value="rrf2_super"/>
    <property type="match status" value="1"/>
</dbReference>
<reference evidence="2 3" key="1">
    <citation type="submission" date="2016-10" db="EMBL/GenBank/DDBJ databases">
        <authorList>
            <person name="de Groot N.N."/>
        </authorList>
    </citation>
    <scope>NUCLEOTIDE SEQUENCE [LARGE SCALE GENOMIC DNA]</scope>
    <source>
        <strain evidence="2 3">DSM 26880</strain>
    </source>
</reference>
<dbReference type="RefSeq" id="WP_089886282.1">
    <property type="nucleotide sequence ID" value="NZ_FNPF01000029.1"/>
</dbReference>
<dbReference type="InterPro" id="IPR000944">
    <property type="entry name" value="Tscrpt_reg_Rrf2"/>
</dbReference>
<dbReference type="GO" id="GO:0003700">
    <property type="term" value="F:DNA-binding transcription factor activity"/>
    <property type="evidence" value="ECO:0007669"/>
    <property type="project" value="TreeGrafter"/>
</dbReference>
<dbReference type="InterPro" id="IPR036390">
    <property type="entry name" value="WH_DNA-bd_sf"/>
</dbReference>
<evidence type="ECO:0000313" key="3">
    <source>
        <dbReference type="Proteomes" id="UP000199286"/>
    </source>
</evidence>
<dbReference type="InterPro" id="IPR030489">
    <property type="entry name" value="TR_Rrf2-type_CS"/>
</dbReference>
<name>A0A1H3NRS3_9RHOB</name>
<accession>A0A1H3NRS3</accession>
<dbReference type="Proteomes" id="UP000199286">
    <property type="component" value="Unassembled WGS sequence"/>
</dbReference>
<dbReference type="Gene3D" id="1.10.10.10">
    <property type="entry name" value="Winged helix-like DNA-binding domain superfamily/Winged helix DNA-binding domain"/>
    <property type="match status" value="1"/>
</dbReference>
<dbReference type="InterPro" id="IPR036388">
    <property type="entry name" value="WH-like_DNA-bd_sf"/>
</dbReference>
<dbReference type="EMBL" id="FNPF01000029">
    <property type="protein sequence ID" value="SDY91488.1"/>
    <property type="molecule type" value="Genomic_DNA"/>
</dbReference>
<dbReference type="GO" id="GO:0003677">
    <property type="term" value="F:DNA binding"/>
    <property type="evidence" value="ECO:0007669"/>
    <property type="project" value="UniProtKB-KW"/>
</dbReference>
<keyword evidence="1" id="KW-0238">DNA-binding</keyword>
<evidence type="ECO:0000256" key="1">
    <source>
        <dbReference type="ARBA" id="ARBA00023125"/>
    </source>
</evidence>
<dbReference type="PROSITE" id="PS01332">
    <property type="entry name" value="HTH_RRF2_1"/>
    <property type="match status" value="1"/>
</dbReference>
<dbReference type="STRING" id="321339.SAMN05444340_12917"/>
<dbReference type="GO" id="GO:0005829">
    <property type="term" value="C:cytosol"/>
    <property type="evidence" value="ECO:0007669"/>
    <property type="project" value="TreeGrafter"/>
</dbReference>
<dbReference type="OrthoDB" id="9795923at2"/>
<dbReference type="SUPFAM" id="SSF46785">
    <property type="entry name" value="Winged helix' DNA-binding domain"/>
    <property type="match status" value="1"/>
</dbReference>
<gene>
    <name evidence="2" type="ORF">SAMN05444340_12917</name>
</gene>
<dbReference type="PANTHER" id="PTHR33221:SF4">
    <property type="entry name" value="HTH-TYPE TRANSCRIPTIONAL REPRESSOR NSRR"/>
    <property type="match status" value="1"/>
</dbReference>
<evidence type="ECO:0000313" key="2">
    <source>
        <dbReference type="EMBL" id="SDY91488.1"/>
    </source>
</evidence>
<sequence>MRLTMMSDYALRVLLYAAAHPERLVTIDETQQIYEMSRGHLMKIVGVLASSGILRSQRGRAGGFTLGKSPHEIRLGDVLRLTEPDFEMVECFSPTSSCAMTPFCRLPSIVTEALNAFMDVMDRHTLADLIIRPQDFGVIAAARSERPLP</sequence>
<protein>
    <submittedName>
        <fullName evidence="2">Transcriptional regulator, BadM/Rrf2 family</fullName>
    </submittedName>
</protein>
<dbReference type="AlphaFoldDB" id="A0A1H3NRS3"/>
<dbReference type="Pfam" id="PF02082">
    <property type="entry name" value="Rrf2"/>
    <property type="match status" value="1"/>
</dbReference>
<dbReference type="PANTHER" id="PTHR33221">
    <property type="entry name" value="WINGED HELIX-TURN-HELIX TRANSCRIPTIONAL REGULATOR, RRF2 FAMILY"/>
    <property type="match status" value="1"/>
</dbReference>